<dbReference type="InterPro" id="IPR035093">
    <property type="entry name" value="RelE/ParE_toxin_dom_sf"/>
</dbReference>
<accession>A0A178MS84</accession>
<dbReference type="InterPro" id="IPR007712">
    <property type="entry name" value="RelE/ParE_toxin"/>
</dbReference>
<dbReference type="Gene3D" id="3.30.2310.20">
    <property type="entry name" value="RelE-like"/>
    <property type="match status" value="1"/>
</dbReference>
<name>A0A178MS84_9PROT</name>
<organism evidence="2 3">
    <name type="scientific">Paramagnetospirillum marisnigri</name>
    <dbReference type="NCBI Taxonomy" id="1285242"/>
    <lineage>
        <taxon>Bacteria</taxon>
        <taxon>Pseudomonadati</taxon>
        <taxon>Pseudomonadota</taxon>
        <taxon>Alphaproteobacteria</taxon>
        <taxon>Rhodospirillales</taxon>
        <taxon>Magnetospirillaceae</taxon>
        <taxon>Paramagnetospirillum</taxon>
    </lineage>
</organism>
<evidence type="ECO:0000313" key="2">
    <source>
        <dbReference type="EMBL" id="OAN52240.1"/>
    </source>
</evidence>
<keyword evidence="3" id="KW-1185">Reference proteome</keyword>
<dbReference type="Proteomes" id="UP000078428">
    <property type="component" value="Unassembled WGS sequence"/>
</dbReference>
<dbReference type="STRING" id="1285242.A6A04_00660"/>
<reference evidence="2 3" key="1">
    <citation type="submission" date="2016-04" db="EMBL/GenBank/DDBJ databases">
        <title>Draft genome sequence of freshwater magnetotactic bacteria Magnetospirillum marisnigri SP-1 and Magnetospirillum moscoviense BB-1.</title>
        <authorList>
            <person name="Koziaeva V."/>
            <person name="Dziuba M.V."/>
            <person name="Ivanov T.M."/>
            <person name="Kuznetsov B."/>
            <person name="Grouzdev D.S."/>
        </authorList>
    </citation>
    <scope>NUCLEOTIDE SEQUENCE [LARGE SCALE GENOMIC DNA]</scope>
    <source>
        <strain evidence="2 3">SP-1</strain>
    </source>
</reference>
<dbReference type="EMBL" id="LWQT01000044">
    <property type="protein sequence ID" value="OAN52240.1"/>
    <property type="molecule type" value="Genomic_DNA"/>
</dbReference>
<dbReference type="Pfam" id="PF05016">
    <property type="entry name" value="ParE_toxin"/>
    <property type="match status" value="1"/>
</dbReference>
<dbReference type="AlphaFoldDB" id="A0A178MS84"/>
<comment type="caution">
    <text evidence="2">The sequence shown here is derived from an EMBL/GenBank/DDBJ whole genome shotgun (WGS) entry which is preliminary data.</text>
</comment>
<evidence type="ECO:0000256" key="1">
    <source>
        <dbReference type="ARBA" id="ARBA00022649"/>
    </source>
</evidence>
<gene>
    <name evidence="2" type="ORF">A6A04_00660</name>
</gene>
<proteinExistence type="predicted"/>
<sequence length="63" mass="6898">MDSGAAARVGRIIAEAVDALAEFPERGRPGTAPGTRELPLPGLPWRLVHRVMEDRIRLLRLLG</sequence>
<evidence type="ECO:0000313" key="3">
    <source>
        <dbReference type="Proteomes" id="UP000078428"/>
    </source>
</evidence>
<keyword evidence="1" id="KW-1277">Toxin-antitoxin system</keyword>
<protein>
    <submittedName>
        <fullName evidence="2">Uncharacterized protein</fullName>
    </submittedName>
</protein>